<evidence type="ECO:0000256" key="4">
    <source>
        <dbReference type="ARBA" id="ARBA00022475"/>
    </source>
</evidence>
<dbReference type="PANTHER" id="PTHR43166">
    <property type="entry name" value="AMINO ACID IMPORT ATP-BINDING PROTEIN"/>
    <property type="match status" value="1"/>
</dbReference>
<dbReference type="GO" id="GO:0015426">
    <property type="term" value="F:ATPase-coupled polar amino acid-transporter activity"/>
    <property type="evidence" value="ECO:0007669"/>
    <property type="project" value="UniProtKB-EC"/>
</dbReference>
<evidence type="ECO:0000256" key="6">
    <source>
        <dbReference type="ARBA" id="ARBA00022741"/>
    </source>
</evidence>
<evidence type="ECO:0000256" key="5">
    <source>
        <dbReference type="ARBA" id="ARBA00022519"/>
    </source>
</evidence>
<dbReference type="PIRSF" id="PIRSF039085">
    <property type="entry name" value="ABC_ATPase_HisP"/>
    <property type="match status" value="1"/>
</dbReference>
<dbReference type="EMBL" id="LDOT01000013">
    <property type="protein sequence ID" value="KLV05578.1"/>
    <property type="molecule type" value="Genomic_DNA"/>
</dbReference>
<gene>
    <name evidence="16" type="ORF">ABT56_11510</name>
</gene>
<comment type="subcellular location">
    <subcellularLocation>
        <location evidence="1">Cell inner membrane</location>
        <topology evidence="1">Peripheral membrane protein</topology>
    </subcellularLocation>
</comment>
<evidence type="ECO:0000256" key="10">
    <source>
        <dbReference type="ARBA" id="ARBA00023136"/>
    </source>
</evidence>
<organism evidence="16 17">
    <name type="scientific">Photobacterium aquae</name>
    <dbReference type="NCBI Taxonomy" id="1195763"/>
    <lineage>
        <taxon>Bacteria</taxon>
        <taxon>Pseudomonadati</taxon>
        <taxon>Pseudomonadota</taxon>
        <taxon>Gammaproteobacteria</taxon>
        <taxon>Vibrionales</taxon>
        <taxon>Vibrionaceae</taxon>
        <taxon>Photobacterium</taxon>
    </lineage>
</organism>
<keyword evidence="7 16" id="KW-0067">ATP-binding</keyword>
<dbReference type="SUPFAM" id="SSF52540">
    <property type="entry name" value="P-loop containing nucleoside triphosphate hydrolases"/>
    <property type="match status" value="1"/>
</dbReference>
<evidence type="ECO:0000259" key="15">
    <source>
        <dbReference type="PROSITE" id="PS50893"/>
    </source>
</evidence>
<evidence type="ECO:0000256" key="9">
    <source>
        <dbReference type="ARBA" id="ARBA00022970"/>
    </source>
</evidence>
<dbReference type="PANTHER" id="PTHR43166:SF25">
    <property type="entry name" value="ARGININE TRANSPORT ATP-BINDING PROTEIN ARTP"/>
    <property type="match status" value="1"/>
</dbReference>
<keyword evidence="8" id="KW-1278">Translocase</keyword>
<keyword evidence="9" id="KW-0029">Amino-acid transport</keyword>
<dbReference type="InterPro" id="IPR003439">
    <property type="entry name" value="ABC_transporter-like_ATP-bd"/>
</dbReference>
<dbReference type="InterPro" id="IPR050086">
    <property type="entry name" value="MetN_ABC_transporter-like"/>
</dbReference>
<proteinExistence type="inferred from homology"/>
<comment type="caution">
    <text evidence="16">The sequence shown here is derived from an EMBL/GenBank/DDBJ whole genome shotgun (WGS) entry which is preliminary data.</text>
</comment>
<dbReference type="GO" id="GO:0005886">
    <property type="term" value="C:plasma membrane"/>
    <property type="evidence" value="ECO:0007669"/>
    <property type="project" value="UniProtKB-SubCell"/>
</dbReference>
<feature type="domain" description="ABC transporter" evidence="15">
    <location>
        <begin position="3"/>
        <end position="241"/>
    </location>
</feature>
<dbReference type="Gene3D" id="3.40.50.300">
    <property type="entry name" value="P-loop containing nucleotide triphosphate hydrolases"/>
    <property type="match status" value="1"/>
</dbReference>
<evidence type="ECO:0000313" key="17">
    <source>
        <dbReference type="Proteomes" id="UP000036097"/>
    </source>
</evidence>
<dbReference type="InterPro" id="IPR030679">
    <property type="entry name" value="ABC_ATPase_HisP-typ"/>
</dbReference>
<dbReference type="InterPro" id="IPR017871">
    <property type="entry name" value="ABC_transporter-like_CS"/>
</dbReference>
<dbReference type="Pfam" id="PF00005">
    <property type="entry name" value="ABC_tran"/>
    <property type="match status" value="1"/>
</dbReference>
<reference evidence="16 17" key="1">
    <citation type="submission" date="2015-05" db="EMBL/GenBank/DDBJ databases">
        <title>Photobacterium galathea sp. nov.</title>
        <authorList>
            <person name="Machado H."/>
            <person name="Gram L."/>
        </authorList>
    </citation>
    <scope>NUCLEOTIDE SEQUENCE [LARGE SCALE GENOMIC DNA]</scope>
    <source>
        <strain evidence="16 17">CGMCC 1.12159</strain>
    </source>
</reference>
<sequence length="242" mass="26973">MIMRLDNINCFYGTNQCLFDVSLNIEKGDVLVLLGPSGAGKSTLLRVFNLLEIPKAGAMHIDDQDFLFDLPVNQSDISHLRQKVGMVFQQYNLWPHMTVLENLVEAPIKVKKMPRELANAKAAELIKRLRLYDLESRYPLQLSGGQQQRVSIARALMMEPEVLLFDEPTAALDPAITTQLISIVKELSATGITQVVVTHEVELARKIATHVIYLEGGKIVEMGTADCLSSPTTEAFSHYLSH</sequence>
<keyword evidence="10" id="KW-0472">Membrane</keyword>
<accession>A0A0J1H172</accession>
<dbReference type="InterPro" id="IPR027417">
    <property type="entry name" value="P-loop_NTPase"/>
</dbReference>
<dbReference type="NCBIfam" id="NF008338">
    <property type="entry name" value="PRK11124.1"/>
    <property type="match status" value="1"/>
</dbReference>
<evidence type="ECO:0000256" key="11">
    <source>
        <dbReference type="ARBA" id="ARBA00038850"/>
    </source>
</evidence>
<dbReference type="AlphaFoldDB" id="A0A0J1H172"/>
<evidence type="ECO:0000256" key="13">
    <source>
        <dbReference type="ARBA" id="ARBA00047624"/>
    </source>
</evidence>
<comment type="catalytic activity">
    <reaction evidence="13">
        <text>a polar amino acid(out) + ATP + H2O = a polar amino acid(in) + ADP + phosphate + H(+)</text>
        <dbReference type="Rhea" id="RHEA:14673"/>
        <dbReference type="ChEBI" id="CHEBI:15377"/>
        <dbReference type="ChEBI" id="CHEBI:15378"/>
        <dbReference type="ChEBI" id="CHEBI:30616"/>
        <dbReference type="ChEBI" id="CHEBI:43474"/>
        <dbReference type="ChEBI" id="CHEBI:62031"/>
        <dbReference type="ChEBI" id="CHEBI:456216"/>
        <dbReference type="EC" id="7.4.2.1"/>
    </reaction>
    <physiologicalReaction direction="left-to-right" evidence="13">
        <dbReference type="Rhea" id="RHEA:14674"/>
    </physiologicalReaction>
</comment>
<keyword evidence="3" id="KW-0813">Transport</keyword>
<name>A0A0J1H172_9GAMM</name>
<dbReference type="PATRIC" id="fig|1195763.3.peg.2419"/>
<dbReference type="EC" id="7.4.2.1" evidence="11"/>
<dbReference type="GO" id="GO:0005524">
    <property type="term" value="F:ATP binding"/>
    <property type="evidence" value="ECO:0007669"/>
    <property type="project" value="UniProtKB-KW"/>
</dbReference>
<dbReference type="PROSITE" id="PS00211">
    <property type="entry name" value="ABC_TRANSPORTER_1"/>
    <property type="match status" value="1"/>
</dbReference>
<keyword evidence="4" id="KW-1003">Cell membrane</keyword>
<evidence type="ECO:0000256" key="3">
    <source>
        <dbReference type="ARBA" id="ARBA00022448"/>
    </source>
</evidence>
<evidence type="ECO:0000256" key="14">
    <source>
        <dbReference type="ARBA" id="ARBA00047796"/>
    </source>
</evidence>
<comment type="catalytic activity">
    <reaction evidence="14">
        <text>L-arginine(out) + ATP + H2O = L-arginine(in) + ADP + phosphate + H(+)</text>
        <dbReference type="Rhea" id="RHEA:29879"/>
        <dbReference type="ChEBI" id="CHEBI:15377"/>
        <dbReference type="ChEBI" id="CHEBI:15378"/>
        <dbReference type="ChEBI" id="CHEBI:30616"/>
        <dbReference type="ChEBI" id="CHEBI:32682"/>
        <dbReference type="ChEBI" id="CHEBI:43474"/>
        <dbReference type="ChEBI" id="CHEBI:456216"/>
        <dbReference type="EC" id="7.4.2.1"/>
    </reaction>
    <physiologicalReaction direction="left-to-right" evidence="14">
        <dbReference type="Rhea" id="RHEA:29880"/>
    </physiologicalReaction>
</comment>
<evidence type="ECO:0000256" key="1">
    <source>
        <dbReference type="ARBA" id="ARBA00004417"/>
    </source>
</evidence>
<keyword evidence="5" id="KW-0997">Cell inner membrane</keyword>
<dbReference type="OrthoDB" id="9802264at2"/>
<dbReference type="PROSITE" id="PS50893">
    <property type="entry name" value="ABC_TRANSPORTER_2"/>
    <property type="match status" value="1"/>
</dbReference>
<evidence type="ECO:0000256" key="2">
    <source>
        <dbReference type="ARBA" id="ARBA00005417"/>
    </source>
</evidence>
<dbReference type="Proteomes" id="UP000036097">
    <property type="component" value="Unassembled WGS sequence"/>
</dbReference>
<keyword evidence="6" id="KW-0547">Nucleotide-binding</keyword>
<evidence type="ECO:0000256" key="7">
    <source>
        <dbReference type="ARBA" id="ARBA00022840"/>
    </source>
</evidence>
<keyword evidence="17" id="KW-1185">Reference proteome</keyword>
<protein>
    <recommendedName>
        <fullName evidence="12">Arginine transport ATP-binding protein ArtP</fullName>
        <ecNumber evidence="11">7.4.2.1</ecNumber>
    </recommendedName>
</protein>
<dbReference type="GO" id="GO:0016887">
    <property type="term" value="F:ATP hydrolysis activity"/>
    <property type="evidence" value="ECO:0007669"/>
    <property type="project" value="InterPro"/>
</dbReference>
<comment type="similarity">
    <text evidence="2">Belongs to the ABC transporter superfamily.</text>
</comment>
<evidence type="ECO:0000256" key="12">
    <source>
        <dbReference type="ARBA" id="ARBA00040096"/>
    </source>
</evidence>
<dbReference type="InterPro" id="IPR003593">
    <property type="entry name" value="AAA+_ATPase"/>
</dbReference>
<evidence type="ECO:0000313" key="16">
    <source>
        <dbReference type="EMBL" id="KLV05578.1"/>
    </source>
</evidence>
<dbReference type="STRING" id="1195763.ABT56_11510"/>
<evidence type="ECO:0000256" key="8">
    <source>
        <dbReference type="ARBA" id="ARBA00022967"/>
    </source>
</evidence>
<dbReference type="SMART" id="SM00382">
    <property type="entry name" value="AAA"/>
    <property type="match status" value="1"/>
</dbReference>
<dbReference type="RefSeq" id="WP_047879008.1">
    <property type="nucleotide sequence ID" value="NZ_LDOT01000013.1"/>
</dbReference>